<dbReference type="InterPro" id="IPR027417">
    <property type="entry name" value="P-loop_NTPase"/>
</dbReference>
<evidence type="ECO:0000313" key="2">
    <source>
        <dbReference type="EMBL" id="KUK61055.1"/>
    </source>
</evidence>
<organism evidence="2 3">
    <name type="scientific">Methanoculleus marisnigri</name>
    <dbReference type="NCBI Taxonomy" id="2198"/>
    <lineage>
        <taxon>Archaea</taxon>
        <taxon>Methanobacteriati</taxon>
        <taxon>Methanobacteriota</taxon>
        <taxon>Stenosarchaea group</taxon>
        <taxon>Methanomicrobia</taxon>
        <taxon>Methanomicrobiales</taxon>
        <taxon>Methanomicrobiaceae</taxon>
        <taxon>Methanoculleus</taxon>
    </lineage>
</organism>
<name>A0A101GM80_9EURY</name>
<sequence length="831" mass="92792">MTTHAPTILNREVFYNDPTTYTLPNDGVARVGPLPEDREDKQWAVARYELEHFVCEGSYHDGLKRILTSYLQNRDQGSQPAVWVSGFFGSGKSHLVRVLEFLWSDLKFADGATARGISTLQPDVTEALKELTTEARRTGGIWSAAGTLSSGDSDDPRLAVLQVVLRSAGLPDNLDIARVHLWLAQEGILEELRRKLRDIGKEKDMGRPFVSEYFTQALLELKPKLAESTTQATEFLSNQFITNHQMTNAELIGLMRDVFLLKGSAKGQIPLVLLVLDEVQQYLTIGESSQQLSVFQDIIEECCKSFGGNLLVVATGQEALQANVLLQRLQGRFSVRVQLESKDVDVVLHQTVLRKKESMKQPLQLVFDKVNGEISRHLGGTKLAHQREDDEALPLDYPLLPTRKRLWDRILHAVDTGGMSTQLRTQLRLAYEGSRSTALEPIGTVIPADFIFDQLNTYLIRNGLLAAEINEMIGKEDDGTPDGELKSRICALIYLIQHIDESFGVNANAQTLSDLLVTDLVAGSDLLRKRVPLLLEDLNDRGVISDVGNHIYRIQTKEGKAWDSDYRTKLAQYKADDSKIMFKRDDLLGSAVNKKLQGFSLVQGKSKTPRQIDLTIFGSQRPEIGTKIPVWIRHGWEVQESLVKAEAQEEGIESPLIMVFLPRMHHNEIKNEIAGMLAATEIMQSRPTPTTSEGHQARTNIEAKCRNHVAKLEDYVRSILANTKLYPGGGIPVDCPDLGKAIHDAAQSSMLRMFPRFSDADAVGWERVITRVKADAKSPLETIGFSKATEEHPVCKEILHRLHAGPKTGNEIRNALDARSTLRRSGGRRTR</sequence>
<gene>
    <name evidence="2" type="ORF">XD82_1331</name>
</gene>
<feature type="region of interest" description="Disordered" evidence="1">
    <location>
        <begin position="809"/>
        <end position="831"/>
    </location>
</feature>
<comment type="caution">
    <text evidence="2">The sequence shown here is derived from an EMBL/GenBank/DDBJ whole genome shotgun (WGS) entry which is preliminary data.</text>
</comment>
<dbReference type="PATRIC" id="fig|2198.4.peg.1712"/>
<dbReference type="SUPFAM" id="SSF52540">
    <property type="entry name" value="P-loop containing nucleoside triphosphate hydrolases"/>
    <property type="match status" value="1"/>
</dbReference>
<dbReference type="EMBL" id="LGGD01000173">
    <property type="protein sequence ID" value="KUK61055.1"/>
    <property type="molecule type" value="Genomic_DNA"/>
</dbReference>
<dbReference type="InterPro" id="IPR047679">
    <property type="entry name" value="BREX_BrxC"/>
</dbReference>
<evidence type="ECO:0008006" key="4">
    <source>
        <dbReference type="Google" id="ProtNLM"/>
    </source>
</evidence>
<dbReference type="AlphaFoldDB" id="A0A101GM80"/>
<evidence type="ECO:0000313" key="3">
    <source>
        <dbReference type="Proteomes" id="UP000054323"/>
    </source>
</evidence>
<dbReference type="Proteomes" id="UP000054323">
    <property type="component" value="Unassembled WGS sequence"/>
</dbReference>
<feature type="compositionally biased region" description="Basic residues" evidence="1">
    <location>
        <begin position="821"/>
        <end position="831"/>
    </location>
</feature>
<reference evidence="3" key="1">
    <citation type="journal article" date="2015" name="MBio">
        <title>Genome-Resolved Metagenomic Analysis Reveals Roles for Candidate Phyla and Other Microbial Community Members in Biogeochemical Transformations in Oil Reservoirs.</title>
        <authorList>
            <person name="Hu P."/>
            <person name="Tom L."/>
            <person name="Singh A."/>
            <person name="Thomas B.C."/>
            <person name="Baker B.J."/>
            <person name="Piceno Y.M."/>
            <person name="Andersen G.L."/>
            <person name="Banfield J.F."/>
        </authorList>
    </citation>
    <scope>NUCLEOTIDE SEQUENCE [LARGE SCALE GENOMIC DNA]</scope>
</reference>
<proteinExistence type="predicted"/>
<dbReference type="NCBIfam" id="NF033441">
    <property type="entry name" value="BREX_BrxC"/>
    <property type="match status" value="1"/>
</dbReference>
<protein>
    <recommendedName>
        <fullName evidence="4">BREX system P-loop protein BrxC</fullName>
    </recommendedName>
</protein>
<accession>A0A101GM80</accession>
<evidence type="ECO:0000256" key="1">
    <source>
        <dbReference type="SAM" id="MobiDB-lite"/>
    </source>
</evidence>